<feature type="transmembrane region" description="Helical" evidence="6">
    <location>
        <begin position="321"/>
        <end position="354"/>
    </location>
</feature>
<reference evidence="8 9" key="1">
    <citation type="submission" date="2020-12" db="EMBL/GenBank/DDBJ databases">
        <title>ASc-MMNZ-VFA-070.</title>
        <authorList>
            <person name="Schryvers A."/>
            <person name="Mostafa Nazari M."/>
            <person name="Farshchi Andisi V."/>
            <person name="Timsit E."/>
            <person name="Walter Morck D."/>
        </authorList>
    </citation>
    <scope>NUCLEOTIDE SEQUENCE [LARGE SCALE GENOMIC DNA]</scope>
    <source>
        <strain evidence="8 9">ASc-MMNZ-VFA-070</strain>
    </source>
</reference>
<protein>
    <submittedName>
        <fullName evidence="8">DNA internalization-related competence protein ComEC/Rec2</fullName>
    </submittedName>
</protein>
<dbReference type="Gene3D" id="3.60.15.10">
    <property type="entry name" value="Ribonuclease Z/Hydroxyacylglutathione hydrolase-like"/>
    <property type="match status" value="1"/>
</dbReference>
<accession>A0A9Q6Z1W9</accession>
<dbReference type="InterPro" id="IPR004797">
    <property type="entry name" value="Competence_ComEC/Rec2"/>
</dbReference>
<name>A0A9Q6Z1W9_HISSO</name>
<evidence type="ECO:0000256" key="6">
    <source>
        <dbReference type="SAM" id="Phobius"/>
    </source>
</evidence>
<evidence type="ECO:0000256" key="4">
    <source>
        <dbReference type="ARBA" id="ARBA00022989"/>
    </source>
</evidence>
<evidence type="ECO:0000256" key="3">
    <source>
        <dbReference type="ARBA" id="ARBA00022692"/>
    </source>
</evidence>
<dbReference type="GO" id="GO:0005886">
    <property type="term" value="C:plasma membrane"/>
    <property type="evidence" value="ECO:0007669"/>
    <property type="project" value="UniProtKB-SubCell"/>
</dbReference>
<proteinExistence type="predicted"/>
<organism evidence="8 9">
    <name type="scientific">Histophilus somni</name>
    <name type="common">Haemophilus somnus</name>
    <dbReference type="NCBI Taxonomy" id="731"/>
    <lineage>
        <taxon>Bacteria</taxon>
        <taxon>Pseudomonadati</taxon>
        <taxon>Pseudomonadota</taxon>
        <taxon>Gammaproteobacteria</taxon>
        <taxon>Pasteurellales</taxon>
        <taxon>Pasteurellaceae</taxon>
        <taxon>Histophilus</taxon>
    </lineage>
</organism>
<evidence type="ECO:0000313" key="8">
    <source>
        <dbReference type="EMBL" id="QQF83184.1"/>
    </source>
</evidence>
<dbReference type="InterPro" id="IPR004477">
    <property type="entry name" value="ComEC_N"/>
</dbReference>
<dbReference type="Pfam" id="PF03772">
    <property type="entry name" value="Competence"/>
    <property type="match status" value="1"/>
</dbReference>
<dbReference type="NCBIfam" id="TIGR00361">
    <property type="entry name" value="ComEC_Rec2"/>
    <property type="match status" value="1"/>
</dbReference>
<keyword evidence="4 6" id="KW-1133">Transmembrane helix</keyword>
<dbReference type="Pfam" id="PF00753">
    <property type="entry name" value="Lactamase_B"/>
    <property type="match status" value="1"/>
</dbReference>
<sequence>MKFNLDHYLFVILASAMTLLISPRIFLLNWQWILILCLVLGLGYIGVKAVFFRCVLKLFFIFVLGLGFFHYQALNLLEQSEHITRLPKKVQTNVKIAEIIQQKDYQAVIAEGKFTSSLPTQRIYLNWRTEQEVQVGEIWQVNMHIRPISSRLNIGGFDRQTWYLAKEITAYATVKSAVKIGEDFSWRATRLNQALQQTSNLVSQGLLLALGFGERAWLDKELWQLYQQTNTAHLIAISGLHIGLAMFIGFTLGRAIQLLFPTRYIEPYFPLILGLFLAFCYAELAGFSIPTFRAIVALFIVCLCRICRVSYNVWQLFLRVICVLLILNPFMLLSASFWLSIGAVGCLIMWYQWIPLNLFLWKEKPLAQSSLKKVRYFIGLFHLQFGLLWFFTPIQLLIFNGIALNGFWANLLLLPLFSFLLVPLILFAVLTEGALNSWNIANQLAIWINQLLKLLPNQWINISLAESYFISAILALLFTLCCKWIIKCSTDDDLSLLRKVRKKSFYPIRLNFSDGFSHKKYQYGMVVSSAMFVIFLCLWFFSLYEQGRLKNTQWQFDTLDVGQGLASLLVKNQHGILYDTGASWKNGSMAKIEIIPYLRRQGIILDKVILSHDDNDHAGGVKDIFQAYPNAEFISPSLKKYENSPENRPHIACQKGKIWHWQGLYIEALSPSKIVMRANNPDSCVLIISDGQHKILLTGDADVATEYKILSDLGKIDVLQVGHHGSKTSTGEKLLQHIQPKIALISSGRWNPWGFPHQDVVKRLNAVESAVYNTAISGQIRLTFKGKDIQIQTARTEFSPWYRGLIGL</sequence>
<dbReference type="GO" id="GO:0030420">
    <property type="term" value="P:establishment of competence for transformation"/>
    <property type="evidence" value="ECO:0007669"/>
    <property type="project" value="InterPro"/>
</dbReference>
<evidence type="ECO:0000259" key="7">
    <source>
        <dbReference type="SMART" id="SM00849"/>
    </source>
</evidence>
<feature type="transmembrane region" description="Helical" evidence="6">
    <location>
        <begin position="234"/>
        <end position="256"/>
    </location>
</feature>
<dbReference type="OrthoDB" id="9761531at2"/>
<feature type="domain" description="Metallo-beta-lactamase" evidence="7">
    <location>
        <begin position="563"/>
        <end position="749"/>
    </location>
</feature>
<dbReference type="Pfam" id="PF13567">
    <property type="entry name" value="DUF4131"/>
    <property type="match status" value="1"/>
</dbReference>
<keyword evidence="2" id="KW-1003">Cell membrane</keyword>
<dbReference type="CDD" id="cd07731">
    <property type="entry name" value="ComA-like_MBL-fold"/>
    <property type="match status" value="1"/>
</dbReference>
<comment type="subcellular location">
    <subcellularLocation>
        <location evidence="1">Cell membrane</location>
        <topology evidence="1">Multi-pass membrane protein</topology>
    </subcellularLocation>
</comment>
<feature type="transmembrane region" description="Helical" evidence="6">
    <location>
        <begin position="374"/>
        <end position="399"/>
    </location>
</feature>
<dbReference type="InterPro" id="IPR001279">
    <property type="entry name" value="Metallo-B-lactamas"/>
</dbReference>
<evidence type="ECO:0000256" key="2">
    <source>
        <dbReference type="ARBA" id="ARBA00022475"/>
    </source>
</evidence>
<feature type="transmembrane region" description="Helical" evidence="6">
    <location>
        <begin position="411"/>
        <end position="431"/>
    </location>
</feature>
<keyword evidence="3 6" id="KW-0812">Transmembrane</keyword>
<feature type="transmembrane region" description="Helical" evidence="6">
    <location>
        <begin position="467"/>
        <end position="486"/>
    </location>
</feature>
<feature type="transmembrane region" description="Helical" evidence="6">
    <location>
        <begin position="32"/>
        <end position="51"/>
    </location>
</feature>
<feature type="transmembrane region" description="Helical" evidence="6">
    <location>
        <begin position="7"/>
        <end position="26"/>
    </location>
</feature>
<dbReference type="AlphaFoldDB" id="A0A9Q6Z1W9"/>
<dbReference type="InterPro" id="IPR036866">
    <property type="entry name" value="RibonucZ/Hydroxyglut_hydro"/>
</dbReference>
<dbReference type="InterPro" id="IPR052159">
    <property type="entry name" value="Competence_DNA_uptake"/>
</dbReference>
<keyword evidence="5 6" id="KW-0472">Membrane</keyword>
<dbReference type="SMART" id="SM00849">
    <property type="entry name" value="Lactamase_B"/>
    <property type="match status" value="1"/>
</dbReference>
<feature type="transmembrane region" description="Helical" evidence="6">
    <location>
        <begin position="521"/>
        <end position="541"/>
    </location>
</feature>
<dbReference type="InterPro" id="IPR025405">
    <property type="entry name" value="DUF4131"/>
</dbReference>
<evidence type="ECO:0000256" key="1">
    <source>
        <dbReference type="ARBA" id="ARBA00004651"/>
    </source>
</evidence>
<evidence type="ECO:0000313" key="9">
    <source>
        <dbReference type="Proteomes" id="UP000595373"/>
    </source>
</evidence>
<feature type="transmembrane region" description="Helical" evidence="6">
    <location>
        <begin position="268"/>
        <end position="289"/>
    </location>
</feature>
<evidence type="ECO:0000256" key="5">
    <source>
        <dbReference type="ARBA" id="ARBA00023136"/>
    </source>
</evidence>
<dbReference type="PANTHER" id="PTHR30619:SF1">
    <property type="entry name" value="RECOMBINATION PROTEIN 2"/>
    <property type="match status" value="1"/>
</dbReference>
<dbReference type="EMBL" id="CP066558">
    <property type="protein sequence ID" value="QQF83184.1"/>
    <property type="molecule type" value="Genomic_DNA"/>
</dbReference>
<dbReference type="InterPro" id="IPR035681">
    <property type="entry name" value="ComA-like_MBL"/>
</dbReference>
<dbReference type="Proteomes" id="UP000595373">
    <property type="component" value="Chromosome"/>
</dbReference>
<dbReference type="NCBIfam" id="TIGR00360">
    <property type="entry name" value="ComEC_N-term"/>
    <property type="match status" value="1"/>
</dbReference>
<keyword evidence="9" id="KW-1185">Reference proteome</keyword>
<dbReference type="RefSeq" id="WP_075294360.1">
    <property type="nucleotide sequence ID" value="NZ_CP018802.1"/>
</dbReference>
<dbReference type="PANTHER" id="PTHR30619">
    <property type="entry name" value="DNA INTERNALIZATION/COMPETENCE PROTEIN COMEC/REC2"/>
    <property type="match status" value="1"/>
</dbReference>
<dbReference type="SUPFAM" id="SSF56281">
    <property type="entry name" value="Metallo-hydrolase/oxidoreductase"/>
    <property type="match status" value="1"/>
</dbReference>
<gene>
    <name evidence="8" type="ORF">JFL49_04590</name>
</gene>